<name>A0AAW0DFF8_9AGAR</name>
<accession>A0AAW0DFF8</accession>
<protein>
    <recommendedName>
        <fullName evidence="4">3'-5' exonuclease domain-containing protein</fullName>
    </recommendedName>
</protein>
<dbReference type="SUPFAM" id="SSF53098">
    <property type="entry name" value="Ribonuclease H-like"/>
    <property type="match status" value="1"/>
</dbReference>
<dbReference type="InterPro" id="IPR012337">
    <property type="entry name" value="RNaseH-like_sf"/>
</dbReference>
<dbReference type="Gene3D" id="3.30.420.10">
    <property type="entry name" value="Ribonuclease H-like superfamily/Ribonuclease H"/>
    <property type="match status" value="1"/>
</dbReference>
<proteinExistence type="predicted"/>
<dbReference type="EMBL" id="JAWWNJ010000008">
    <property type="protein sequence ID" value="KAK7050261.1"/>
    <property type="molecule type" value="Genomic_DNA"/>
</dbReference>
<dbReference type="InterPro" id="IPR036397">
    <property type="entry name" value="RNaseH_sf"/>
</dbReference>
<gene>
    <name evidence="2" type="ORF">R3P38DRAFT_2503651</name>
    <name evidence="1" type="ORF">R3P38DRAFT_2503863</name>
</gene>
<sequence>MCLNFLSATTGIAAEQWKQLNSDFEFIAEHDEHADIAAGDREIDESLIDEVLEHIQPDAASAEAENSVAETVADSEIHKQFLALKARLDSEIKIHKMPLCYTRGHFFDRPAHPVFALHNSMKGAGLNPRDLYLRDVFIWLPYLLPGCPKRFICACGAALSRNAGFNDDPIARRVRHIPDDFFLFTNRFVCDGRRLNEPGCGTSWQGTDPHVLAQLPRHVQVAFPAYISPRGAISKLMVRLMRNSFSHRLGAAPFAEMVAEVQYLSHADSELMYTAAANSYGQTGLTRFSAFDDPKGYAGSPPSAPYLKGLFTDVISAHRIYIERDTATKPLTIAKADHTFDVLKHMGGVKGERIFTAAYTCMNEFEEARGHSIVYSKSLDHVEDMYDYMFKGLRASQNPPTQILYTDSPQAERSFHERVNAAMTLNVVPVTDWAALPAFELTPGTVTVVASDSIQIEAAANEILQDFFARTSPSELYLVVFAIKAEPHPADRPRIHFLQIRTRNKIYIFKVSRLESPSDILPSLRSILTNSSIIKIGHDIRRNLQLISRAFSIDDIGASMASQNPPILDLGKYAKLKGRVDSPLASIHDLAGAVLNKSLSIPASTPASWTVDSSSFLFAEIDCLREVFITLRNLGSVGLPLRDIQAQSHGQLVTLVQACKPVAEGSIVGADEHGGYLNAVMDEENHTKRITVSRTRSLIKISKVLVSSKVQNQVFTLRLT</sequence>
<keyword evidence="3" id="KW-1185">Reference proteome</keyword>
<organism evidence="1 3">
    <name type="scientific">Favolaschia claudopus</name>
    <dbReference type="NCBI Taxonomy" id="2862362"/>
    <lineage>
        <taxon>Eukaryota</taxon>
        <taxon>Fungi</taxon>
        <taxon>Dikarya</taxon>
        <taxon>Basidiomycota</taxon>
        <taxon>Agaricomycotina</taxon>
        <taxon>Agaricomycetes</taxon>
        <taxon>Agaricomycetidae</taxon>
        <taxon>Agaricales</taxon>
        <taxon>Marasmiineae</taxon>
        <taxon>Mycenaceae</taxon>
        <taxon>Favolaschia</taxon>
    </lineage>
</organism>
<dbReference type="EMBL" id="JAWWNJ010000008">
    <property type="protein sequence ID" value="KAK7050262.1"/>
    <property type="molecule type" value="Genomic_DNA"/>
</dbReference>
<evidence type="ECO:0000313" key="1">
    <source>
        <dbReference type="EMBL" id="KAK7050261.1"/>
    </source>
</evidence>
<dbReference type="AlphaFoldDB" id="A0AAW0DFF8"/>
<reference evidence="1 3" key="1">
    <citation type="journal article" date="2024" name="J Genomics">
        <title>Draft genome sequencing and assembly of Favolaschia claudopus CIRM-BRFM 2984 isolated from oak limbs.</title>
        <authorList>
            <person name="Navarro D."/>
            <person name="Drula E."/>
            <person name="Chaduli D."/>
            <person name="Cazenave R."/>
            <person name="Ahrendt S."/>
            <person name="Wang J."/>
            <person name="Lipzen A."/>
            <person name="Daum C."/>
            <person name="Barry K."/>
            <person name="Grigoriev I.V."/>
            <person name="Favel A."/>
            <person name="Rosso M.N."/>
            <person name="Martin F."/>
        </authorList>
    </citation>
    <scope>NUCLEOTIDE SEQUENCE [LARGE SCALE GENOMIC DNA]</scope>
    <source>
        <strain evidence="1 3">CIRM-BRFM 2984</strain>
    </source>
</reference>
<evidence type="ECO:0000313" key="2">
    <source>
        <dbReference type="EMBL" id="KAK7050262.1"/>
    </source>
</evidence>
<evidence type="ECO:0000313" key="3">
    <source>
        <dbReference type="Proteomes" id="UP001362999"/>
    </source>
</evidence>
<evidence type="ECO:0008006" key="4">
    <source>
        <dbReference type="Google" id="ProtNLM"/>
    </source>
</evidence>
<comment type="caution">
    <text evidence="1">The sequence shown here is derived from an EMBL/GenBank/DDBJ whole genome shotgun (WGS) entry which is preliminary data.</text>
</comment>
<dbReference type="Proteomes" id="UP001362999">
    <property type="component" value="Unassembled WGS sequence"/>
</dbReference>
<dbReference type="GO" id="GO:0003676">
    <property type="term" value="F:nucleic acid binding"/>
    <property type="evidence" value="ECO:0007669"/>
    <property type="project" value="InterPro"/>
</dbReference>